<name>A0ACB8WEQ2_9TELE</name>
<reference evidence="1" key="1">
    <citation type="submission" date="2022-04" db="EMBL/GenBank/DDBJ databases">
        <title>Jade perch genome.</title>
        <authorList>
            <person name="Chao B."/>
        </authorList>
    </citation>
    <scope>NUCLEOTIDE SEQUENCE</scope>
    <source>
        <strain evidence="1">CB-2022</strain>
    </source>
</reference>
<evidence type="ECO:0000313" key="2">
    <source>
        <dbReference type="Proteomes" id="UP000831701"/>
    </source>
</evidence>
<gene>
    <name evidence="1" type="ORF">L3Q82_000476</name>
</gene>
<evidence type="ECO:0000313" key="1">
    <source>
        <dbReference type="EMBL" id="KAI3366500.1"/>
    </source>
</evidence>
<keyword evidence="2" id="KW-1185">Reference proteome</keyword>
<organism evidence="1 2">
    <name type="scientific">Scortum barcoo</name>
    <name type="common">barcoo grunter</name>
    <dbReference type="NCBI Taxonomy" id="214431"/>
    <lineage>
        <taxon>Eukaryota</taxon>
        <taxon>Metazoa</taxon>
        <taxon>Chordata</taxon>
        <taxon>Craniata</taxon>
        <taxon>Vertebrata</taxon>
        <taxon>Euteleostomi</taxon>
        <taxon>Actinopterygii</taxon>
        <taxon>Neopterygii</taxon>
        <taxon>Teleostei</taxon>
        <taxon>Neoteleostei</taxon>
        <taxon>Acanthomorphata</taxon>
        <taxon>Eupercaria</taxon>
        <taxon>Centrarchiformes</taxon>
        <taxon>Terapontoidei</taxon>
        <taxon>Terapontidae</taxon>
        <taxon>Scortum</taxon>
    </lineage>
</organism>
<accession>A0ACB8WEQ2</accession>
<protein>
    <submittedName>
        <fullName evidence="1">Uncharacterized protein</fullName>
    </submittedName>
</protein>
<sequence>MDDMDPADASTIRSALSSQGNKILQHEEQLHAITISVKELSERQMELHSSVASQIDHLARQLQRVISQLEKTAAPRPASPPPAPSASASSSPPPVLRLRGGVVCQHSKVFSQTLTSMFDHKSPAREASRALLGLSQKGRRVIDYAIEFCTLAADSGWNAAAINDAFVNGLSEDIKDQLAPRELPPHFEDLVDIAVRIDSRLLEREKERRRIGKRTAKIQGAPWGAREFRRPTRPPVRATMLQASSTGGEEPMQLDRTRLGPEERQRRLKEGACFYCGQQDHRVASCPTTVEDADNNGLQEAFYFRKKIHRNKSSECHHVGCQLSAHRRAASVLHLSGCVH</sequence>
<comment type="caution">
    <text evidence="1">The sequence shown here is derived from an EMBL/GenBank/DDBJ whole genome shotgun (WGS) entry which is preliminary data.</text>
</comment>
<dbReference type="EMBL" id="CM041540">
    <property type="protein sequence ID" value="KAI3366500.1"/>
    <property type="molecule type" value="Genomic_DNA"/>
</dbReference>
<proteinExistence type="predicted"/>
<dbReference type="Proteomes" id="UP000831701">
    <property type="component" value="Chromosome 10"/>
</dbReference>